<reference evidence="4" key="1">
    <citation type="submission" date="2016-10" db="EMBL/GenBank/DDBJ databases">
        <authorList>
            <person name="Jeantristanb JTB J.-T."/>
            <person name="Ricardo R."/>
        </authorList>
    </citation>
    <scope>NUCLEOTIDE SEQUENCE [LARGE SCALE GENOMIC DNA]</scope>
</reference>
<dbReference type="InterPro" id="IPR013736">
    <property type="entry name" value="Xaa-Pro_dipept_C"/>
</dbReference>
<dbReference type="SMART" id="SM00939">
    <property type="entry name" value="PepX_C"/>
    <property type="match status" value="1"/>
</dbReference>
<dbReference type="OrthoDB" id="416441at2759"/>
<accession>A0A2X0LZH4</accession>
<dbReference type="Pfam" id="PF02129">
    <property type="entry name" value="Peptidase_S15"/>
    <property type="match status" value="1"/>
</dbReference>
<dbReference type="NCBIfam" id="TIGR00976">
    <property type="entry name" value="CocE_NonD"/>
    <property type="match status" value="1"/>
</dbReference>
<dbReference type="Pfam" id="PF08530">
    <property type="entry name" value="PepX_C"/>
    <property type="match status" value="1"/>
</dbReference>
<keyword evidence="4" id="KW-1185">Reference proteome</keyword>
<organism evidence="3 4">
    <name type="scientific">Microbotryum saponariae</name>
    <dbReference type="NCBI Taxonomy" id="289078"/>
    <lineage>
        <taxon>Eukaryota</taxon>
        <taxon>Fungi</taxon>
        <taxon>Dikarya</taxon>
        <taxon>Basidiomycota</taxon>
        <taxon>Pucciniomycotina</taxon>
        <taxon>Microbotryomycetes</taxon>
        <taxon>Microbotryales</taxon>
        <taxon>Microbotryaceae</taxon>
        <taxon>Microbotryum</taxon>
    </lineage>
</organism>
<dbReference type="Gene3D" id="1.10.3020.20">
    <property type="match status" value="1"/>
</dbReference>
<feature type="domain" description="Xaa-Pro dipeptidyl-peptidase C-terminal" evidence="2">
    <location>
        <begin position="331"/>
        <end position="625"/>
    </location>
</feature>
<dbReference type="InterPro" id="IPR005674">
    <property type="entry name" value="CocE/Ser_esterase"/>
</dbReference>
<dbReference type="InterPro" id="IPR000383">
    <property type="entry name" value="Xaa-Pro-like_dom"/>
</dbReference>
<sequence length="629" mass="70836">MPIPFPKVGANAILSSTKTSTVLFDKNVDIPLKDGGLCRTNVYRPHEQGRYPVLMTMGPYGKDAPYSKFHTRSYAEIPDEQKGELSAWETPHPDYWVRQGYVVVRVDERGIGSSPGFLDTMSAQTSIDFFDCIEWAADQEWSTGKVGLLGISYFGGTQWRVAARRPKGLACIVPWEGMTDYYRDRCRQGGILSNGFIKTWWFNQVVTMQYGNPEKRPRGWGPFGPPGPPLGPECIEGELSDEEREANRHDQTIDNRKNRYLDEEYYRSRTYDLGDIDVPTLSVANLGGNTLHLRGNVVGYLEAGTKNKWLWFIAGRHDLPFFLPHYVQLQKSFLDAWLKNEDDRGWQKGPNNGVPAVNLLIRKGNPGFGTLEADATFESREETSWPIERTKYQRLNLHPSSDLKRHSMKLEPVQQDSKLTIDALGRSDPLNFQMVFDKETELAGHLLANFVVGVARREDGTAPTDLDLFCTLRHFDANGKQIFYTGHSSVPPYLVFGVFSAETIGFSMPSGTAGDPVPLCKGWLRASLRAIDEKSPRHRDWLPHRNYSSKDVSLLEADKPYNLLVEVWPTAVVVGPGSSLVFEVATGDTQGCGIFTHDEPTDRSEESFAGKNVFYFGPKHENWLQIPVV</sequence>
<dbReference type="SUPFAM" id="SSF53474">
    <property type="entry name" value="alpha/beta-Hydrolases"/>
    <property type="match status" value="1"/>
</dbReference>
<dbReference type="Proteomes" id="UP000249723">
    <property type="component" value="Unassembled WGS sequence"/>
</dbReference>
<evidence type="ECO:0000256" key="1">
    <source>
        <dbReference type="ARBA" id="ARBA00022801"/>
    </source>
</evidence>
<dbReference type="Gene3D" id="2.60.120.260">
    <property type="entry name" value="Galactose-binding domain-like"/>
    <property type="match status" value="1"/>
</dbReference>
<keyword evidence="1" id="KW-0378">Hydrolase</keyword>
<dbReference type="InterPro" id="IPR029058">
    <property type="entry name" value="AB_hydrolase_fold"/>
</dbReference>
<name>A0A2X0LZH4_9BASI</name>
<dbReference type="EMBL" id="FMWP01000096">
    <property type="protein sequence ID" value="SCZ98976.1"/>
    <property type="molecule type" value="Genomic_DNA"/>
</dbReference>
<dbReference type="STRING" id="289078.A0A2X0LZH4"/>
<evidence type="ECO:0000259" key="2">
    <source>
        <dbReference type="SMART" id="SM00939"/>
    </source>
</evidence>
<gene>
    <name evidence="3" type="ORF">BZ3500_MVSOF-1268-A1-R1_CHR3-1G05743</name>
</gene>
<dbReference type="SUPFAM" id="SSF49785">
    <property type="entry name" value="Galactose-binding domain-like"/>
    <property type="match status" value="1"/>
</dbReference>
<dbReference type="GO" id="GO:0008239">
    <property type="term" value="F:dipeptidyl-peptidase activity"/>
    <property type="evidence" value="ECO:0007669"/>
    <property type="project" value="InterPro"/>
</dbReference>
<dbReference type="InterPro" id="IPR008979">
    <property type="entry name" value="Galactose-bd-like_sf"/>
</dbReference>
<dbReference type="PANTHER" id="PTHR43056:SF10">
    <property type="entry name" value="COCE_NOND FAMILY, PUTATIVE (AFU_ORTHOLOGUE AFUA_7G00600)-RELATED"/>
    <property type="match status" value="1"/>
</dbReference>
<protein>
    <submittedName>
        <fullName evidence="3">BZ3500_MvSof-1268-A1-R1_Chr3-1g05743 protein</fullName>
    </submittedName>
</protein>
<dbReference type="AlphaFoldDB" id="A0A2X0LZH4"/>
<evidence type="ECO:0000313" key="3">
    <source>
        <dbReference type="EMBL" id="SCZ98976.1"/>
    </source>
</evidence>
<dbReference type="InterPro" id="IPR050585">
    <property type="entry name" value="Xaa-Pro_dipeptidyl-ppase/CocE"/>
</dbReference>
<dbReference type="PANTHER" id="PTHR43056">
    <property type="entry name" value="PEPTIDASE S9 PROLYL OLIGOPEPTIDASE"/>
    <property type="match status" value="1"/>
</dbReference>
<proteinExistence type="predicted"/>
<evidence type="ECO:0000313" key="4">
    <source>
        <dbReference type="Proteomes" id="UP000249723"/>
    </source>
</evidence>
<dbReference type="Gene3D" id="3.40.50.1820">
    <property type="entry name" value="alpha/beta hydrolase"/>
    <property type="match status" value="2"/>
</dbReference>